<feature type="signal peptide" evidence="2">
    <location>
        <begin position="1"/>
        <end position="28"/>
    </location>
</feature>
<dbReference type="SUPFAM" id="SSF51126">
    <property type="entry name" value="Pectin lyase-like"/>
    <property type="match status" value="5"/>
</dbReference>
<evidence type="ECO:0000256" key="2">
    <source>
        <dbReference type="SAM" id="SignalP"/>
    </source>
</evidence>
<dbReference type="Pfam" id="PF12951">
    <property type="entry name" value="PATR"/>
    <property type="match status" value="24"/>
</dbReference>
<organism evidence="3 4">
    <name type="scientific">Aquirufa regiilacus</name>
    <dbReference type="NCBI Taxonomy" id="3024868"/>
    <lineage>
        <taxon>Bacteria</taxon>
        <taxon>Pseudomonadati</taxon>
        <taxon>Bacteroidota</taxon>
        <taxon>Cytophagia</taxon>
        <taxon>Cytophagales</taxon>
        <taxon>Flectobacillaceae</taxon>
        <taxon>Aquirufa</taxon>
    </lineage>
</organism>
<dbReference type="InterPro" id="IPR013425">
    <property type="entry name" value="Autotrns_rpt"/>
</dbReference>
<protein>
    <submittedName>
        <fullName evidence="3">Autotransporter-associated beta strand repeat-containing protein</fullName>
    </submittedName>
</protein>
<gene>
    <name evidence="3" type="ORF">PQG45_08140</name>
</gene>
<dbReference type="RefSeq" id="WP_316070667.1">
    <property type="nucleotide sequence ID" value="NZ_JAVNWW010000003.1"/>
</dbReference>
<accession>A0ABU3TT01</accession>
<proteinExistence type="predicted"/>
<keyword evidence="4" id="KW-1185">Reference proteome</keyword>
<dbReference type="NCBIfam" id="TIGR02601">
    <property type="entry name" value="autotrns_rpt"/>
    <property type="match status" value="17"/>
</dbReference>
<dbReference type="Gene3D" id="2.160.20.20">
    <property type="match status" value="3"/>
</dbReference>
<dbReference type="InterPro" id="IPR011050">
    <property type="entry name" value="Pectin_lyase_fold/virulence"/>
</dbReference>
<reference evidence="3 4" key="1">
    <citation type="submission" date="2023-09" db="EMBL/GenBank/DDBJ databases">
        <title>Aquirufa genomes.</title>
        <authorList>
            <person name="Pitt A."/>
        </authorList>
    </citation>
    <scope>NUCLEOTIDE SEQUENCE [LARGE SCALE GENOMIC DNA]</scope>
    <source>
        <strain evidence="3 4">LEOWEIH-7C</strain>
    </source>
</reference>
<dbReference type="Proteomes" id="UP001249959">
    <property type="component" value="Unassembled WGS sequence"/>
</dbReference>
<keyword evidence="1 2" id="KW-0732">Signal</keyword>
<name>A0ABU3TT01_9BACT</name>
<sequence length="5868" mass="583679">MRLFQLLFVLFRKPVFRLTGLLWLLVFAATAQHSNVVISTAANANGSWSLAGNTYTFAPTADNAVINNTTLQTYLRNYSVEIKTARAAGTQVGSVVFDVGVSVDRSSASAAALVFTITSGGEVQFNSTLSLRNPSYSYNTGYNVVVTAGGNVRVGGVLDVSGYSNGDGYTTYPSPGSVSMVVGGDLVVSGSGQVLSKGINNMYAGMNNANGGVGGLQSYVVSGAISLESGSVLNAGGGNGYVSTSYNTTGGTGGAISLSSVNSILLRGTVQSMGGNGYRGGTGGVLSVSSSSSWVDYSGVLSSQGGKGSNASYTAGTGGNISISGFGGLSLRSDVNAGFGSIGAGGVGGHISLSDGNGVLTSGGGVNDGLVGGVLKGVNVTKLGVGVLGLAGANAYTGSTTMSAGKIYLLQAQSIPNLSALSLAAGTELDMGGVSESVGSLAGSGKVSSSVTGEVLLTVGSDNTSTSYAGILEDGLGVLRIAKAGTGTWSVSGVNTYSGLTQVLAGVLSIGNSSGLGAVSSGTEVTSGASLELYGGISVGAEPLSLLGIGRSSLGALRNLSGVNAYAGAITVGTGVRVHVTAGTLNLTAANVFTGSDASMLFGGAGILSVGGVLSLGSGAITHDGTGSVYLLADNVYSGLTRVSGNGTLRVGSSGALGANSSGVEVIGSGVLELIGGIRVLGEPLSLAGYGNGVVGGFRNVSGSNVWSGTVSLTGNSGMGSAAGKLSLTGSPAIAASSFGLKIYGVVGSSVELVGEALYTGQTELVSGSLLLGADERIANTSAVMFNGGDLSTGGYSQTLGELSLYAASSISLGVGVHALRFSGAGVYDFKLLTIKGWQGVYGTPGSSGTAGKVYVGTSAGLTRERLDQTHFYNSVGPATHYCLQLSTGELVAGANITLVTAHSNIRITSVATSNGSWANVGGVYTFTTSADNANINVTDLQNYLRNYSVEIKTARAAGTQVGSVVFDVGVSVDRSSASAAALVFTVTSGGEVQFNSTLSLRNPSYSYNTGYNVVVTAGGNVRVGGVLDVSGYSNGDGYTTYPSPGSVSMVVGGDLVVSGSGQVLSKGINNMYAGMNNANGGVGGLQSYVVSGAISLESGSVLNAGGGNGYVSTSYNTTGGTGGAISLSSVNSILLRGTVQSMGGNGYRGGTGGVLSVSSSSSWVDYSGVLSSQGGNGYNASYTAGTGGNISIRGFGGLSLRSDVKAGCGSRGAGGVGGHISLSDGTGVLTSGGGVNDGLVGGVLKGVNVTKLGVGVLGLAGANAYTGSTTMSAGKIYLLQAQSIPNLSALSLAAGTELDMGGVSESVGSLAGSGKVSSSVTGEVLLTVGSDNTSTSYAGILEDGLGVLRIAKAGTGTWSVSGVNTYSGLTQVLAGVLSIGNSSGLGAVSSGTEVTSGASLELYGGISVGAEPLSLLGIGRSSLGALRNLSGVNAYAGAITVGTGVRVHVTAGTLNLTAANVFTGSDASMLFGGAGILSVGGVLSLGSGAITHDGTGSVYLLADNVYSGLTRVSGNGTLRVGSSGALGANSSGVEVIGSGVLELIGGIRVLGEPLSLAGYGNGVVGGFRNVSGSNVWSGTVSLTGNSGMGSAAGKLSLTGSPAIAASSCGLKIYGVVGSSVELVGEALYTGQTELVSGSLLLGADERIANTSAVMFNGGDLSTGGYSQTLGELSLYAASSISLGVGVHALRFSGAGVYDFKLLTIKGWQGVYGTPGSSGTAGKVYVGTSAGLTRERLDQTHFYNSVGPATHYCLQLSTGELVAGANITLVTAHSNIRITSVATSNGSWANVGGVYTFTTSADNANINVTDLQNYLRNYSVEIKTARAAGTQVGSVVFDVGVSVDKNVGGSSALLFTLNCGGDVLFNNSFRLKSLSYPDYTGYQFFVNAGGSVRIGGVLDLSGDIYTGPNSTAAPCFISMVIGGDLLMSGSGQVLTKGTSRGYFYTINPAGPGGEQIYTVGGGIELASGSVINASGGAFPSLGANTFGGQGGALTLNAVNRIKLGGSLISQGGNGYTGGTGGSITVSSSGSNLDYSGTLISQGGDGYNISAMSGRGGNISLVGTDGLSLRNDIQASNGSIGTNVYGGATIKLSTNNGVITSGGGVNDGQVSGIIQGAELDKRGTGVLSLASANTFTGYTHLTAGSIVLNAPAAIPVTSTVIIYDQNAVLDLHGYNLTLYGLGGSVGKVTNSSPDEVTLTIAHGGGNRFGGLIEDGNGRLNLTKSGVGTAFLENRVLTYSGTTNISGGALQIRFGATLGSTVGETIVNGGQLQLWYSTVTGEPITLYSAPATGALSARGDCRWNGTINLGNASSFFVDAYVSSLTITPTSGPAIQGTNTNLTLYTIGNLTINGEIATGNASLTKNEAGILTLNGANSYNGLTTLNAGQTIIKNELGLGSNLTGTILGSTANLTLDGALNVTGETLTMSSNAITANGSLLTKNGASSWSGDMTLSGSSINWNNESDLTVTGNISNAATQWTVGRTAATTGNLVINGVISGIAAMEKTGSGMLTLNAANTYTGLTKISGGVLKLGVTNAIKNTNTLNLNGGELQTNGFDQTLANLNISANSSILLGAATPHTLRVNTLGDFYFRMLKIYGWEGDYSAGASGTAGQIFFGNSSTLNQEKKDQIRFYDPANPTNKYAPLHLNSGEVVPNGGANAFTGKANVRISTEPTINGVWTLVGNVNTFNPNDENANINSGDLNLLAGKFAADKSVVINSNLAGASQTGIVIVDDAVNPTFNTTAVRNLTINAGNDLQINQAINLGSPSPSTLEGIGLVLNSTGNINLNASVSTTPATISFAGTPKASGNITMTAAGYVKLGSGLSISARGVTNTYPSTAGRGGNGGGISITGTGGLSLLGDLSAAGGGAYSNGSYVGTSMNILLSTNAANLTVGDVNDGQLGKISGANVTLYGTGKYLFTGLNDYSGTTVLAQGSSLRLGAANVIPDLSAVTLSTTANVLELGDYTETVGSIAGAGNIRSYGVASSVLNTGIDLSSTAFSGTISDGTGTVNISKQGTGNWTLSTANTYSGLTTISTGKIILTNASALGTDTQGTVIANGAELDVQGNLTVGNEALTISGTGISSAGALRLVSGDVSWAGPISTAATSRMVIASGTWNQTGDVTLNQTLTTAVQGTSLKFAGILSGAGGITKSDVGFLELSGANTYSGAVSVSAGNLIIKHATALGTNAAGITISAGANLTLDGGLSVLGETLSLSGSSATGNGALRSINGASTWSGNVTLGGSLVYINAESGLEISGNILNNITSLTVGRTTGTGAANVLFSGIISGTGALEKTGTNELTLQGLNTYSGYTQVNGGSLKLGVSNAIPSNIFTLNGGELNVNGFNETLGTLNITANSGIRLGASTPHILQVTTLGTFYFRMLNIRGWEGVYNGGTPGTAGQIFMQNSNFLVRDKLDQIRFIDESNNNAKYAPLQLSDGEIIPTGAANVLSGQVNIRVSNEPTFNGAWALAGSTNTFTANDDNANINYAELQTNLGATNVVINSAFANGSQAGAILFDEPIAVTNNNAVVRAFTVTASRDIHVNKNMSLGSTAATTNRAPSVSFTAGQNIRINAALSVSPSSINVASNTIIASPSINMVAGGTIYVASTGSVSSAGGANTSTSAAGFGGAGGALGLQAAGLSIAGNLAAAGGTSSYGTTNVGVGGNVTLQNTMTTLPDNEGQISGVITGASLIKNGLGTLPLKGANAYTAATTLNAGMIILGASESLPNTSAMTIASGASFDMGGWSETIAGLSGAGTIRSSLSGTSLLTFGSNNINTSFSGLIEDGDGILSLTKLGTGTFEPTYANTYSGATTVGAGTWIASQVNAFGSNAGGTSVLSGAVAQLKGPLNFGIENFTIAGSGISSSGALQVQTGVVTIGGTVTVGTASTIKVESTGLNLNGDISVPTGVLTYVGTGTSQLNIAGNINAAAGQIVNGISETTISGIFSGAGSLTKRGVGNITLSNANTFTGAVSIEVGNLTLQHNQALGLGAGATTIAPLAKLILPGSLTVASEVLNLTGSASGVATLVSQGGANAWNGTINLSGTTNSILPETDLVIGGNVVNAGTILNVGLPTSATTLRFNGIISGTGIFDKTGLSTVEFGAQNTYTGITKVGVGILRLAINQAIPNTGVMYLEGGEFQTNGFSETIGTLHVTNHSQITLGLGAHVLTFNAMGDFNFRKLRINGWLGAYGSGTSGTDGQIFWGNSPFLIREKLDQIRFYNAAGPSTHYTTQLATGELVPLADITNVTGHSNIRISDEVRTNGAFVLASGVYTFTPSDDNAIINATELRGLLATNSVVINTASPTGTQYGSVLFDVDMPALGTPTVSNTQTVNAGANIWINKNLNYSPVGVTGKGTNLIFRADKNISVLGTLATNTLSSSSGTAISAAGAISLDATENLRIASAISAIGGNNTSATYGGNGGAVLLKGLTGITMLANVSNNGGTSASGGVYNGVAGSVIVQTENTTPTTGGGVNDGQSAGVFNGLNLTKEGTGIFVLKGANTYTGNTTVNAGTLRLGASESITNTSILTVNASGTFEMKDFSETVHHIAGSGIIRNGGATTSLLTVGANNLASIYSGILENGSGILALTKNGSGILTLSNANTYSGATLLNAGGILATNNTALGDAIGTTTVASGAVLQLQGGIQVAENVTITGTGISSLGALISKSGDNVWQGNITSGIAATSIRVDAGNFTMQGTTTMGGNLSIGGAGASLLHSGALISTGTLTLDGAIAQTYSGRISGTANLVKSGAGPVNLSGDNTFAGTMTVSAGTLVLQHNNALGVAGGLITVNSGTSLVLDGGITVSGESLSLSGATATGTGALRSINGANSWSGPITTGGSSVYINAESDLSLATISNTNILTLGSSSGVGNMVVSGVISGVGSLEKISSNRLTLNAANNYTGLTRLTAGSIHLGIAQAVPVASAFYFNGGTLVTNNYSNTLGTLYLTNNSVLDLGTTSAHNIVFSSISQLFDFKRLSIQGWQGDYTNMTAGTVGRVKFTSSVSTYVLDQILFESPTPTNHYANMLTDGTFEIVPGDNMVVNPTSYSNVILSTATPSNGVWSALVGGVYTFTPNTDNAILNVTEVQTKLATGDVSILTSNGSGTQSGAIIVTGALTASNASAVARKLTMTARGTVNVFAGMTLGSTTAAVAYPGIEAYFESLTGDVTVSATGSINTSAGNLSGNVSASRAGNAGNITLKAVGGIMLNGPLTATGGNNASTFTNSGGGNGGNISLIGPLGITANANITSQAGNNAFASNYANAFPGILTVETDALPDASGQNLGQTSTSLLKSGGFVKNGSGTFLLRNYSYGGFSSGGVLAQTPSVQVNAGTLKLTTATSIWDFADVSVASGAIWDLGGFSETVGSIAGAGTIRNGSTLTLSYNNPSLTTNFSGLLEGSLALVKSGLTGILELSSANTYTGLTTISQGIIRLKHANGLGATSSGTVVSDGSSLQLDGGITSATEPLTLNGTGGGLGALRNMTGTNTYAGAITLGTPAVRMNSDAGILGISGFIANSIGLTFGGVAAHDVSGVISGEGTLIKDGAGSLLLRGNNSYSGLTTVSVGKLFVESSNALGSTATGTTVTSGASLQLRGGVTVVVEPLTINGSMVSGDGALASPSGINTWTGPVTLGSAAVVSADADELRISGSVSTAGFLFKSGKAAALGNVKVSGVISGAGMVEKIGDGVLTLSGNNTYSGFTKVTSGLLALGANEVLPNTSAFYFNGGTLSTAGFTETTGVVHISDHSRLLFAPGVHRVTFSLPGTFTAGKLLTVNGWEGDFSIPAAGQRPNVEDTGLLQTSSSRYVTINGVLRSAGGINQYGQINFTGFPGTAGKLFINTRLTLPMLEQIKFVNDADSSVHFSVQLGSNEIVPDYTR</sequence>
<dbReference type="InterPro" id="IPR012332">
    <property type="entry name" value="Autotransporter_pectin_lyase_C"/>
</dbReference>
<evidence type="ECO:0000313" key="4">
    <source>
        <dbReference type="Proteomes" id="UP001249959"/>
    </source>
</evidence>
<comment type="caution">
    <text evidence="3">The sequence shown here is derived from an EMBL/GenBank/DDBJ whole genome shotgun (WGS) entry which is preliminary data.</text>
</comment>
<dbReference type="EMBL" id="JAVNWW010000003">
    <property type="protein sequence ID" value="MDU0809002.1"/>
    <property type="molecule type" value="Genomic_DNA"/>
</dbReference>
<evidence type="ECO:0000256" key="1">
    <source>
        <dbReference type="ARBA" id="ARBA00022729"/>
    </source>
</evidence>
<evidence type="ECO:0000313" key="3">
    <source>
        <dbReference type="EMBL" id="MDU0809002.1"/>
    </source>
</evidence>
<feature type="chain" id="PRO_5046550914" evidence="2">
    <location>
        <begin position="29"/>
        <end position="5868"/>
    </location>
</feature>